<feature type="transmembrane region" description="Helical" evidence="1">
    <location>
        <begin position="1163"/>
        <end position="1188"/>
    </location>
</feature>
<evidence type="ECO:0000313" key="3">
    <source>
        <dbReference type="Proteomes" id="UP000179807"/>
    </source>
</evidence>
<dbReference type="Proteomes" id="UP000179807">
    <property type="component" value="Unassembled WGS sequence"/>
</dbReference>
<reference evidence="2" key="1">
    <citation type="submission" date="2016-10" db="EMBL/GenBank/DDBJ databases">
        <authorList>
            <person name="Benchimol M."/>
            <person name="Almeida L.G."/>
            <person name="Vasconcelos A.T."/>
            <person name="Perreira-Neves A."/>
            <person name="Rosa I.A."/>
            <person name="Tasca T."/>
            <person name="Bogo M.R."/>
            <person name="de Souza W."/>
        </authorList>
    </citation>
    <scope>NUCLEOTIDE SEQUENCE [LARGE SCALE GENOMIC DNA]</scope>
    <source>
        <strain evidence="2">K</strain>
    </source>
</reference>
<name>A0A1J4JAU2_9EUKA</name>
<protein>
    <submittedName>
        <fullName evidence="2">Uncharacterized protein</fullName>
    </submittedName>
</protein>
<evidence type="ECO:0000256" key="1">
    <source>
        <dbReference type="SAM" id="Phobius"/>
    </source>
</evidence>
<dbReference type="AlphaFoldDB" id="A0A1J4JAU2"/>
<proteinExistence type="predicted"/>
<dbReference type="EMBL" id="MLAK01001310">
    <property type="protein sequence ID" value="OHS94549.1"/>
    <property type="molecule type" value="Genomic_DNA"/>
</dbReference>
<gene>
    <name evidence="2" type="ORF">TRFO_39281</name>
</gene>
<dbReference type="GeneID" id="94847252"/>
<organism evidence="2 3">
    <name type="scientific">Tritrichomonas foetus</name>
    <dbReference type="NCBI Taxonomy" id="1144522"/>
    <lineage>
        <taxon>Eukaryota</taxon>
        <taxon>Metamonada</taxon>
        <taxon>Parabasalia</taxon>
        <taxon>Tritrichomonadida</taxon>
        <taxon>Tritrichomonadidae</taxon>
        <taxon>Tritrichomonas</taxon>
    </lineage>
</organism>
<keyword evidence="3" id="KW-1185">Reference proteome</keyword>
<evidence type="ECO:0000313" key="2">
    <source>
        <dbReference type="EMBL" id="OHS94549.1"/>
    </source>
</evidence>
<dbReference type="VEuPathDB" id="TrichDB:TRFO_39281"/>
<sequence length="1209" mass="138671">MIISFLFIFTESINICIDDILKGNCEALVDQRKIEYHIINESDIINFWNESQTSLKIAIFKELVNPLIIPQNAQLNSLEIISNFQEVEFFTPQKNFQIKELITENVTLVFSSNNDEITLESSNILRNNSIFKTKNSQKLILIPNGSLSINSLENFDELIINSSDFSFIPISEEPTKNISLLILSDCVKKIEFTSEISCSIFPSLNYFLIQYKNSYLNISTSLNLTFIYNHNSYEGENDVLNIISKEKSTRLNVPEIKVLSGNLKISGDWPNLRLTSSDIYLLNSTTIELDAYGLIPYSLIVFADVKVKSLLEETTIDGFIFFNEGNLSISSMKNSIFSCSAVLNYSEYGIYQSDMTEAEFFQHDHQQIFNCYLEMRENIIFYPKFLINPYNIIGGTTTANLINDFIFVENTTLNTVLQLNPNGTAVISYHVNFNETYEEAMKIHHRKYDQLVEQGLNKTFDFDNFQESFKYYYLKYIGVFSNFSRVFSETKNQFYSFQHYINENLATHQNSKISRSDISSNYKLFIQRDDTPIHAFYRTSFISLICNVSCSDYSIEMSDSKFLTAEELELDGEFRCYESCIQYRLKEIPTSASELFVFCINIELIDSLKNVPFITILTPTNIQNFISLMRNKNSRNIILFICESMDSQFDLTKIRADSNLFLIGLSVKNANDYITFFNTIRKSKDLKSDLKKAIDAISPKIPEIFPSISVNISDVQSVTAIGLSFKKSIIQSGSTFLSLCNFSRYLFITSEELISDLYSINSIVNNANVFKFINTSIIPNYVNKTSDLLSIYKVDFDENGWYFYSKGTLYNDVIYNFGLPYIIADNQFSIYSITDGVEYCLTQTNLPVKAINFTTGRTNDNYNPNMAPLLSYSNQNIIEIPKTTKLWFSGDWNSNSKTDGQFYFDFGNSTGEVEILPPIKISFCGNNGITFKNDQEITKYLKVISGSGNISIVSENPNIEIDSLIFYPSNHLSSISLDSINANQIKCLKHSFAALKKVNLHKSLKMMPNSSLEVSTIEFSHDSNVTFHFNFDYKLPFLHIKKMENLPQLIKFKFEREYYSRFNPNFDKNLMKSYEIMKVNNQKCESFNNLILMESDFVDFNDQSYLRLDCIENKSEISLFLVLNKIPSLKFIRKNLTDDRSPRHHPNINIPSRSPTPKSNENIAIIAGGVVGGIAFLGIIIFIVFFVITGKREAEGLLDTRNENVPEPL</sequence>
<keyword evidence="1" id="KW-0812">Transmembrane</keyword>
<keyword evidence="1" id="KW-0472">Membrane</keyword>
<keyword evidence="1" id="KW-1133">Transmembrane helix</keyword>
<comment type="caution">
    <text evidence="2">The sequence shown here is derived from an EMBL/GenBank/DDBJ whole genome shotgun (WGS) entry which is preliminary data.</text>
</comment>
<accession>A0A1J4JAU2</accession>
<dbReference type="RefSeq" id="XP_068347686.1">
    <property type="nucleotide sequence ID" value="XM_068512548.1"/>
</dbReference>